<evidence type="ECO:0000313" key="8">
    <source>
        <dbReference type="Proteomes" id="UP000660680"/>
    </source>
</evidence>
<dbReference type="InterPro" id="IPR015890">
    <property type="entry name" value="Chorismate_C"/>
</dbReference>
<comment type="similarity">
    <text evidence="2">Belongs to the isochorismate synthase family.</text>
</comment>
<keyword evidence="8" id="KW-1185">Reference proteome</keyword>
<name>A0A918L6Z3_9PSEU</name>
<dbReference type="EMBL" id="BMRB01000001">
    <property type="protein sequence ID" value="GGS15359.1"/>
    <property type="molecule type" value="Genomic_DNA"/>
</dbReference>
<dbReference type="Gene3D" id="3.60.120.10">
    <property type="entry name" value="Anthranilate synthase"/>
    <property type="match status" value="1"/>
</dbReference>
<dbReference type="Proteomes" id="UP000660680">
    <property type="component" value="Unassembled WGS sequence"/>
</dbReference>
<dbReference type="Pfam" id="PF00425">
    <property type="entry name" value="Chorismate_bind"/>
    <property type="match status" value="1"/>
</dbReference>
<dbReference type="PANTHER" id="PTHR42839:SF2">
    <property type="entry name" value="ISOCHORISMATE SYNTHASE ENTC"/>
    <property type="match status" value="1"/>
</dbReference>
<dbReference type="EC" id="5.4.4.2" evidence="3"/>
<dbReference type="GO" id="GO:0009697">
    <property type="term" value="P:salicylic acid biosynthetic process"/>
    <property type="evidence" value="ECO:0007669"/>
    <property type="project" value="TreeGrafter"/>
</dbReference>
<dbReference type="GO" id="GO:0008909">
    <property type="term" value="F:isochorismate synthase activity"/>
    <property type="evidence" value="ECO:0007669"/>
    <property type="project" value="UniProtKB-EC"/>
</dbReference>
<evidence type="ECO:0000259" key="6">
    <source>
        <dbReference type="Pfam" id="PF00425"/>
    </source>
</evidence>
<dbReference type="InterPro" id="IPR004561">
    <property type="entry name" value="IsoChor_synthase"/>
</dbReference>
<evidence type="ECO:0000256" key="3">
    <source>
        <dbReference type="ARBA" id="ARBA00012824"/>
    </source>
</evidence>
<comment type="catalytic activity">
    <reaction evidence="1">
        <text>chorismate = isochorismate</text>
        <dbReference type="Rhea" id="RHEA:18985"/>
        <dbReference type="ChEBI" id="CHEBI:29748"/>
        <dbReference type="ChEBI" id="CHEBI:29780"/>
        <dbReference type="EC" id="5.4.4.2"/>
    </reaction>
</comment>
<protein>
    <recommendedName>
        <fullName evidence="3">isochorismate synthase</fullName>
        <ecNumber evidence="3">5.4.4.2</ecNumber>
    </recommendedName>
    <alternativeName>
        <fullName evidence="5">Isochorismate mutase</fullName>
    </alternativeName>
</protein>
<evidence type="ECO:0000256" key="4">
    <source>
        <dbReference type="ARBA" id="ARBA00023235"/>
    </source>
</evidence>
<evidence type="ECO:0000256" key="2">
    <source>
        <dbReference type="ARBA" id="ARBA00005297"/>
    </source>
</evidence>
<reference evidence="7" key="1">
    <citation type="journal article" date="2014" name="Int. J. Syst. Evol. Microbiol.">
        <title>Complete genome sequence of Corynebacterium casei LMG S-19264T (=DSM 44701T), isolated from a smear-ripened cheese.</title>
        <authorList>
            <consortium name="US DOE Joint Genome Institute (JGI-PGF)"/>
            <person name="Walter F."/>
            <person name="Albersmeier A."/>
            <person name="Kalinowski J."/>
            <person name="Ruckert C."/>
        </authorList>
    </citation>
    <scope>NUCLEOTIDE SEQUENCE</scope>
    <source>
        <strain evidence="7">JCM 3276</strain>
    </source>
</reference>
<dbReference type="PANTHER" id="PTHR42839">
    <property type="entry name" value="ISOCHORISMATE SYNTHASE ENTC"/>
    <property type="match status" value="1"/>
</dbReference>
<gene>
    <name evidence="7" type="primary">entC</name>
    <name evidence="7" type="ORF">GCM10010171_04200</name>
</gene>
<dbReference type="SUPFAM" id="SSF56322">
    <property type="entry name" value="ADC synthase"/>
    <property type="match status" value="1"/>
</dbReference>
<reference evidence="7" key="2">
    <citation type="submission" date="2020-09" db="EMBL/GenBank/DDBJ databases">
        <authorList>
            <person name="Sun Q."/>
            <person name="Ohkuma M."/>
        </authorList>
    </citation>
    <scope>NUCLEOTIDE SEQUENCE</scope>
    <source>
        <strain evidence="7">JCM 3276</strain>
    </source>
</reference>
<comment type="caution">
    <text evidence="7">The sequence shown here is derived from an EMBL/GenBank/DDBJ whole genome shotgun (WGS) entry which is preliminary data.</text>
</comment>
<keyword evidence="4" id="KW-0413">Isomerase</keyword>
<accession>A0A918L6Z3</accession>
<dbReference type="AlphaFoldDB" id="A0A918L6Z3"/>
<sequence>MDNSGAASLVAGYRPGDFLLAGPETTVHARGGQAVVAETDADELAGRVAKLLLDTGAPLAVGALPFLPGAASHVVIPESATRAGPAVAPAGVPPRWVPVERRSVPSGSAYEAAVSAAVRTLRNGSELRKVVLARTLELDFAAPVDLPGLLPGLVRANPRGYTFAAELPDTTLVGATPELLLSRRGMTVTANPLAGTLPRGADPAADRANAAALLASAKNLDEHRVVVDAVVETMRPFCTAISVPERPELIRTPTVWHLSTRVTGTLADPDVSSLRLAAALHPTPAICGTPTALARDTIAELEPFDRGFYSGVVGWCDASGDGEWVVAIRCAEVAGSRMRLFAGAGIMPASDPAAELAETSAKFGTLLGAFGIDPV</sequence>
<feature type="domain" description="Chorismate-utilising enzyme C-terminal" evidence="6">
    <location>
        <begin position="108"/>
        <end position="362"/>
    </location>
</feature>
<organism evidence="7 8">
    <name type="scientific">Actinokineospora fastidiosa</name>
    <dbReference type="NCBI Taxonomy" id="1816"/>
    <lineage>
        <taxon>Bacteria</taxon>
        <taxon>Bacillati</taxon>
        <taxon>Actinomycetota</taxon>
        <taxon>Actinomycetes</taxon>
        <taxon>Pseudonocardiales</taxon>
        <taxon>Pseudonocardiaceae</taxon>
        <taxon>Actinokineospora</taxon>
    </lineage>
</organism>
<evidence type="ECO:0000313" key="7">
    <source>
        <dbReference type="EMBL" id="GGS15359.1"/>
    </source>
</evidence>
<dbReference type="InterPro" id="IPR005801">
    <property type="entry name" value="ADC_synthase"/>
</dbReference>
<proteinExistence type="inferred from homology"/>
<evidence type="ECO:0000256" key="1">
    <source>
        <dbReference type="ARBA" id="ARBA00000799"/>
    </source>
</evidence>
<dbReference type="NCBIfam" id="TIGR00543">
    <property type="entry name" value="isochor_syn"/>
    <property type="match status" value="1"/>
</dbReference>
<evidence type="ECO:0000256" key="5">
    <source>
        <dbReference type="ARBA" id="ARBA00041564"/>
    </source>
</evidence>